<dbReference type="OrthoDB" id="27664at10239"/>
<evidence type="ECO:0000313" key="2">
    <source>
        <dbReference type="Proteomes" id="UP000204602"/>
    </source>
</evidence>
<accession>A0A0K2D0K2</accession>
<sequence>MNHVTIGVYANESYVINVVHPAHLDYHIEYNKVMRFGRALFVDGKCVHQGYLSAYKVAEWENKIKDILKGVDTSKPSIEYH</sequence>
<dbReference type="RefSeq" id="YP_009206978.1">
    <property type="nucleotide sequence ID" value="NC_028890.1"/>
</dbReference>
<keyword evidence="2" id="KW-1185">Reference proteome</keyword>
<protein>
    <submittedName>
        <fullName evidence="1">Uncharacterized protein</fullName>
    </submittedName>
</protein>
<dbReference type="GeneID" id="26633427"/>
<organism evidence="1 2">
    <name type="scientific">Bacillus phage TsarBomba</name>
    <dbReference type="NCBI Taxonomy" id="1690456"/>
    <lineage>
        <taxon>Viruses</taxon>
        <taxon>Duplodnaviria</taxon>
        <taxon>Heunggongvirae</taxon>
        <taxon>Uroviricota</taxon>
        <taxon>Caudoviricetes</taxon>
        <taxon>Herelleviridae</taxon>
        <taxon>Bastillevirinae</taxon>
        <taxon>Tsarbombavirus</taxon>
        <taxon>Tsarbombavirus tsarbomba</taxon>
    </lineage>
</organism>
<evidence type="ECO:0000313" key="1">
    <source>
        <dbReference type="EMBL" id="ALA13197.1"/>
    </source>
</evidence>
<proteinExistence type="predicted"/>
<dbReference type="Proteomes" id="UP000204602">
    <property type="component" value="Segment"/>
</dbReference>
<reference evidence="1 2" key="1">
    <citation type="journal article" date="2015" name="Genome Announc.">
        <title>Complete Genome Sequence of Bacillus cereus Group Phage TsarBomba.</title>
        <authorList>
            <person name="Erill I."/>
            <person name="Caruso S.M."/>
        </authorList>
    </citation>
    <scope>NUCLEOTIDE SEQUENCE [LARGE SCALE GENOMIC DNA]</scope>
</reference>
<dbReference type="KEGG" id="vg:26633427"/>
<name>A0A0K2D0K2_9CAUD</name>
<dbReference type="EMBL" id="KT224359">
    <property type="protein sequence ID" value="ALA13197.1"/>
    <property type="molecule type" value="Genomic_DNA"/>
</dbReference>
<gene>
    <name evidence="1" type="ORF">TSARBOMBA_163</name>
</gene>